<sequence>MERIGLEPGTEVGGYTVVAPLGSGGMGTVYRATDGGGTVVALKLLHPHVGSDAAARARLMREVQALQKLRHPAVAAVLDAEADSTEAFLVTELVAGPTLAERVRDDGPLDADALLELASGLRDALDAVHAAGVVHRDLKPSNVLLTDHGPVLIDFGLAQGVDDDANLTSTGLVMGTPGYLAPEMLDGGEPGPTTDMWGWAALLAFAASGRDPFGSRPLEAVLTRARAGDVDLAGVGPLTAAAISGALRPDPADRTDPADVVAALTTVAAEGDLPPDDVATVAVPAPPPPAAPTEAVAAPAAVPPAPPAPAPPQPAANDGHTVAVPVGAGSAPPSVPPAADEAPTEVWDDDATAQHDPADPDGVDWISDDLDASEPEQPDGSGYERPAAARRWGGLLALALVVLGAGALAPVVTFAVVLVLVVVARTVGATVEAMHDRRERRGVRGSDVPIAVASSPWYLLRSLVGLLPSLVVAASVVVIVLGVVWWLIGSGTWQPDGVELGDEPAGLTAQLLVGATVLLGVLVLWFGPLSRMTRTGARRTLALVAPGRPGAAVVVILALAAAAVLGAHLEQGTGTTWDPFTAPRLPSP</sequence>
<reference evidence="9 12" key="2">
    <citation type="submission" date="2021-01" db="EMBL/GenBank/DDBJ databases">
        <title>Whole genome shotgun sequence of Cellulomonas oligotrophica NBRC 109435.</title>
        <authorList>
            <person name="Komaki H."/>
            <person name="Tamura T."/>
        </authorList>
    </citation>
    <scope>NUCLEOTIDE SEQUENCE [LARGE SCALE GENOMIC DNA]</scope>
    <source>
        <strain evidence="9 12">NBRC 109435</strain>
    </source>
</reference>
<dbReference type="Proteomes" id="UP000618382">
    <property type="component" value="Unassembled WGS sequence"/>
</dbReference>
<evidence type="ECO:0000256" key="7">
    <source>
        <dbReference type="SAM" id="Phobius"/>
    </source>
</evidence>
<dbReference type="Proteomes" id="UP000577956">
    <property type="component" value="Unassembled WGS sequence"/>
</dbReference>
<keyword evidence="4 5" id="KW-0067">ATP-binding</keyword>
<feature type="compositionally biased region" description="Acidic residues" evidence="6">
    <location>
        <begin position="342"/>
        <end position="351"/>
    </location>
</feature>
<keyword evidence="2 5" id="KW-0547">Nucleotide-binding</keyword>
<reference evidence="10 11" key="1">
    <citation type="submission" date="2020-07" db="EMBL/GenBank/DDBJ databases">
        <title>Sequencing the genomes of 1000 actinobacteria strains.</title>
        <authorList>
            <person name="Klenk H.-P."/>
        </authorList>
    </citation>
    <scope>NUCLEOTIDE SEQUENCE [LARGE SCALE GENOMIC DNA]</scope>
    <source>
        <strain evidence="10 11">DSM 24482</strain>
    </source>
</reference>
<feature type="transmembrane region" description="Helical" evidence="7">
    <location>
        <begin position="463"/>
        <end position="488"/>
    </location>
</feature>
<feature type="transmembrane region" description="Helical" evidence="7">
    <location>
        <begin position="550"/>
        <end position="569"/>
    </location>
</feature>
<protein>
    <recommendedName>
        <fullName evidence="8">Protein kinase domain-containing protein</fullName>
    </recommendedName>
</protein>
<dbReference type="AlphaFoldDB" id="A0A7Y9FHC1"/>
<feature type="compositionally biased region" description="Pro residues" evidence="6">
    <location>
        <begin position="301"/>
        <end position="314"/>
    </location>
</feature>
<evidence type="ECO:0000313" key="9">
    <source>
        <dbReference type="EMBL" id="GIG33957.1"/>
    </source>
</evidence>
<dbReference type="Gene3D" id="1.10.510.10">
    <property type="entry name" value="Transferase(Phosphotransferase) domain 1"/>
    <property type="match status" value="1"/>
</dbReference>
<name>A0A7Y9FHC1_9CELL</name>
<evidence type="ECO:0000313" key="12">
    <source>
        <dbReference type="Proteomes" id="UP000618382"/>
    </source>
</evidence>
<dbReference type="InterPro" id="IPR011009">
    <property type="entry name" value="Kinase-like_dom_sf"/>
</dbReference>
<comment type="caution">
    <text evidence="10">The sequence shown here is derived from an EMBL/GenBank/DDBJ whole genome shotgun (WGS) entry which is preliminary data.</text>
</comment>
<feature type="transmembrane region" description="Helical" evidence="7">
    <location>
        <begin position="395"/>
        <end position="424"/>
    </location>
</feature>
<dbReference type="PANTHER" id="PTHR43289:SF34">
    <property type="entry name" value="SERINE_THREONINE-PROTEIN KINASE YBDM-RELATED"/>
    <property type="match status" value="1"/>
</dbReference>
<keyword evidence="3" id="KW-0418">Kinase</keyword>
<evidence type="ECO:0000256" key="2">
    <source>
        <dbReference type="ARBA" id="ARBA00022741"/>
    </source>
</evidence>
<dbReference type="Pfam" id="PF00069">
    <property type="entry name" value="Pkinase"/>
    <property type="match status" value="1"/>
</dbReference>
<dbReference type="EMBL" id="BONN01000011">
    <property type="protein sequence ID" value="GIG33957.1"/>
    <property type="molecule type" value="Genomic_DNA"/>
</dbReference>
<dbReference type="PROSITE" id="PS00107">
    <property type="entry name" value="PROTEIN_KINASE_ATP"/>
    <property type="match status" value="1"/>
</dbReference>
<evidence type="ECO:0000313" key="10">
    <source>
        <dbReference type="EMBL" id="NYD87178.1"/>
    </source>
</evidence>
<evidence type="ECO:0000256" key="4">
    <source>
        <dbReference type="ARBA" id="ARBA00022840"/>
    </source>
</evidence>
<feature type="domain" description="Protein kinase" evidence="8">
    <location>
        <begin position="15"/>
        <end position="267"/>
    </location>
</feature>
<evidence type="ECO:0000313" key="11">
    <source>
        <dbReference type="Proteomes" id="UP000577956"/>
    </source>
</evidence>
<keyword evidence="7" id="KW-0472">Membrane</keyword>
<feature type="region of interest" description="Disordered" evidence="6">
    <location>
        <begin position="282"/>
        <end position="385"/>
    </location>
</feature>
<evidence type="ECO:0000256" key="1">
    <source>
        <dbReference type="ARBA" id="ARBA00022679"/>
    </source>
</evidence>
<dbReference type="SMART" id="SM00220">
    <property type="entry name" value="S_TKc"/>
    <property type="match status" value="1"/>
</dbReference>
<evidence type="ECO:0000256" key="3">
    <source>
        <dbReference type="ARBA" id="ARBA00022777"/>
    </source>
</evidence>
<feature type="binding site" evidence="5">
    <location>
        <position position="43"/>
    </location>
    <ligand>
        <name>ATP</name>
        <dbReference type="ChEBI" id="CHEBI:30616"/>
    </ligand>
</feature>
<dbReference type="GO" id="GO:0004674">
    <property type="term" value="F:protein serine/threonine kinase activity"/>
    <property type="evidence" value="ECO:0007669"/>
    <property type="project" value="TreeGrafter"/>
</dbReference>
<keyword evidence="7" id="KW-1133">Transmembrane helix</keyword>
<feature type="compositionally biased region" description="Low complexity" evidence="6">
    <location>
        <begin position="322"/>
        <end position="332"/>
    </location>
</feature>
<evidence type="ECO:0000256" key="5">
    <source>
        <dbReference type="PROSITE-ProRule" id="PRU10141"/>
    </source>
</evidence>
<dbReference type="PROSITE" id="PS00108">
    <property type="entry name" value="PROTEIN_KINASE_ST"/>
    <property type="match status" value="1"/>
</dbReference>
<feature type="compositionally biased region" description="Acidic residues" evidence="6">
    <location>
        <begin position="359"/>
        <end position="377"/>
    </location>
</feature>
<feature type="transmembrane region" description="Helical" evidence="7">
    <location>
        <begin position="508"/>
        <end position="529"/>
    </location>
</feature>
<dbReference type="PANTHER" id="PTHR43289">
    <property type="entry name" value="MITOGEN-ACTIVATED PROTEIN KINASE KINASE KINASE 20-RELATED"/>
    <property type="match status" value="1"/>
</dbReference>
<evidence type="ECO:0000256" key="6">
    <source>
        <dbReference type="SAM" id="MobiDB-lite"/>
    </source>
</evidence>
<evidence type="ECO:0000259" key="8">
    <source>
        <dbReference type="PROSITE" id="PS50011"/>
    </source>
</evidence>
<organism evidence="10 11">
    <name type="scientific">Cellulomonas oligotrophica</name>
    <dbReference type="NCBI Taxonomy" id="931536"/>
    <lineage>
        <taxon>Bacteria</taxon>
        <taxon>Bacillati</taxon>
        <taxon>Actinomycetota</taxon>
        <taxon>Actinomycetes</taxon>
        <taxon>Micrococcales</taxon>
        <taxon>Cellulomonadaceae</taxon>
        <taxon>Cellulomonas</taxon>
    </lineage>
</organism>
<keyword evidence="7" id="KW-0812">Transmembrane</keyword>
<dbReference type="PROSITE" id="PS50011">
    <property type="entry name" value="PROTEIN_KINASE_DOM"/>
    <property type="match status" value="1"/>
</dbReference>
<dbReference type="InterPro" id="IPR000719">
    <property type="entry name" value="Prot_kinase_dom"/>
</dbReference>
<proteinExistence type="predicted"/>
<keyword evidence="12" id="KW-1185">Reference proteome</keyword>
<dbReference type="Gene3D" id="3.30.200.20">
    <property type="entry name" value="Phosphorylase Kinase, domain 1"/>
    <property type="match status" value="1"/>
</dbReference>
<accession>A0A7Y9FHC1</accession>
<dbReference type="CDD" id="cd14014">
    <property type="entry name" value="STKc_PknB_like"/>
    <property type="match status" value="1"/>
</dbReference>
<dbReference type="InterPro" id="IPR008271">
    <property type="entry name" value="Ser/Thr_kinase_AS"/>
</dbReference>
<keyword evidence="1" id="KW-0808">Transferase</keyword>
<dbReference type="EMBL" id="JACCBK010000001">
    <property type="protein sequence ID" value="NYD87178.1"/>
    <property type="molecule type" value="Genomic_DNA"/>
</dbReference>
<dbReference type="SUPFAM" id="SSF56112">
    <property type="entry name" value="Protein kinase-like (PK-like)"/>
    <property type="match status" value="1"/>
</dbReference>
<dbReference type="RefSeq" id="WP_140459627.1">
    <property type="nucleotide sequence ID" value="NZ_BAABFI010000009.1"/>
</dbReference>
<dbReference type="GO" id="GO:0005524">
    <property type="term" value="F:ATP binding"/>
    <property type="evidence" value="ECO:0007669"/>
    <property type="project" value="UniProtKB-UniRule"/>
</dbReference>
<dbReference type="InterPro" id="IPR017441">
    <property type="entry name" value="Protein_kinase_ATP_BS"/>
</dbReference>
<gene>
    <name evidence="10" type="ORF">BKA21_002727</name>
    <name evidence="9" type="ORF">Col01nite_31160</name>
</gene>